<dbReference type="EMBL" id="JXRR01000022">
    <property type="protein sequence ID" value="KIL43147.1"/>
    <property type="molecule type" value="Genomic_DNA"/>
</dbReference>
<dbReference type="Proteomes" id="UP000031972">
    <property type="component" value="Unassembled WGS sequence"/>
</dbReference>
<dbReference type="PATRIC" id="fig|220754.4.peg.3562"/>
<evidence type="ECO:0000313" key="2">
    <source>
        <dbReference type="EMBL" id="KIL43147.1"/>
    </source>
</evidence>
<dbReference type="GO" id="GO:0004803">
    <property type="term" value="F:transposase activity"/>
    <property type="evidence" value="ECO:0007669"/>
    <property type="project" value="InterPro"/>
</dbReference>
<dbReference type="AlphaFoldDB" id="A0A0C2V270"/>
<dbReference type="PANTHER" id="PTHR34322:SF2">
    <property type="entry name" value="TRANSPOSASE IS200-LIKE DOMAIN-CONTAINING PROTEIN"/>
    <property type="match status" value="1"/>
</dbReference>
<dbReference type="RefSeq" id="WP_041061458.1">
    <property type="nucleotide sequence ID" value="NZ_JXRR01000022.1"/>
</dbReference>
<dbReference type="GO" id="GO:0006313">
    <property type="term" value="P:DNA transposition"/>
    <property type="evidence" value="ECO:0007669"/>
    <property type="project" value="InterPro"/>
</dbReference>
<dbReference type="OrthoDB" id="9788881at2"/>
<gene>
    <name evidence="2" type="ORF">KR50_35500</name>
</gene>
<dbReference type="PANTHER" id="PTHR34322">
    <property type="entry name" value="TRANSPOSASE, Y1_TNP DOMAIN-CONTAINING"/>
    <property type="match status" value="1"/>
</dbReference>
<evidence type="ECO:0000313" key="3">
    <source>
        <dbReference type="Proteomes" id="UP000031972"/>
    </source>
</evidence>
<organism evidence="2 3">
    <name type="scientific">Jeotgalibacillus campisalis</name>
    <dbReference type="NCBI Taxonomy" id="220754"/>
    <lineage>
        <taxon>Bacteria</taxon>
        <taxon>Bacillati</taxon>
        <taxon>Bacillota</taxon>
        <taxon>Bacilli</taxon>
        <taxon>Bacillales</taxon>
        <taxon>Caryophanaceae</taxon>
        <taxon>Jeotgalibacillus</taxon>
    </lineage>
</organism>
<comment type="caution">
    <text evidence="2">The sequence shown here is derived from an EMBL/GenBank/DDBJ whole genome shotgun (WGS) entry which is preliminary data.</text>
</comment>
<dbReference type="Gene3D" id="3.30.70.1290">
    <property type="entry name" value="Transposase IS200-like"/>
    <property type="match status" value="1"/>
</dbReference>
<protein>
    <submittedName>
        <fullName evidence="2">Putative transposase</fullName>
    </submittedName>
</protein>
<dbReference type="InterPro" id="IPR036515">
    <property type="entry name" value="Transposase_17_sf"/>
</dbReference>
<dbReference type="Pfam" id="PF01797">
    <property type="entry name" value="Y1_Tnp"/>
    <property type="match status" value="1"/>
</dbReference>
<dbReference type="SUPFAM" id="SSF143422">
    <property type="entry name" value="Transposase IS200-like"/>
    <property type="match status" value="1"/>
</dbReference>
<reference evidence="2 3" key="1">
    <citation type="submission" date="2015-01" db="EMBL/GenBank/DDBJ databases">
        <title>Jeotgalibacillus campisalis genome sequencing.</title>
        <authorList>
            <person name="Goh K.M."/>
            <person name="Chan K.-G."/>
            <person name="Yaakop A.S."/>
            <person name="Ee R."/>
            <person name="Gan H.M."/>
            <person name="Chan C.S."/>
        </authorList>
    </citation>
    <scope>NUCLEOTIDE SEQUENCE [LARGE SCALE GENOMIC DNA]</scope>
    <source>
        <strain evidence="2 3">SF-57</strain>
    </source>
</reference>
<accession>A0A0C2V270</accession>
<proteinExistence type="predicted"/>
<dbReference type="NCBIfam" id="NF047646">
    <property type="entry name" value="REP_Tyr_transpos"/>
    <property type="match status" value="1"/>
</dbReference>
<dbReference type="SMART" id="SM01321">
    <property type="entry name" value="Y1_Tnp"/>
    <property type="match status" value="1"/>
</dbReference>
<sequence length="202" mass="24206">MARKKRTWLPHCYYHIVSRGNRRDPLFLNPQDFEAFFHILTQLHQKYPFEIASYCLMTNHFHLLLRSLDPDCSISKIMSLVNKRYANYYNTRYRLTGHVFEKRFYDQLVEGNVGMLKVSRYIHLNPVAANMVKKCEHYPWSSYSYYKYSTMPKPDFMNTDLLLNYYAGTDRERRALYCLSVEEKGREINSAEKEEGIFFTVD</sequence>
<dbReference type="InterPro" id="IPR002686">
    <property type="entry name" value="Transposase_17"/>
</dbReference>
<feature type="domain" description="Transposase IS200-like" evidence="1">
    <location>
        <begin position="9"/>
        <end position="125"/>
    </location>
</feature>
<name>A0A0C2V270_9BACL</name>
<evidence type="ECO:0000259" key="1">
    <source>
        <dbReference type="SMART" id="SM01321"/>
    </source>
</evidence>
<dbReference type="GO" id="GO:0003677">
    <property type="term" value="F:DNA binding"/>
    <property type="evidence" value="ECO:0007669"/>
    <property type="project" value="InterPro"/>
</dbReference>
<keyword evidence="3" id="KW-1185">Reference proteome</keyword>